<sequence>MKHSAIKMEDGVSAEPEDPMSSTRVPHLNAAAFCVTPTVRGAIESASQDRRLTRVKTEISNGGVERARQVFATRQTPSLLVVEVASHGAALLKELEILAEVCDPTTKVVVIGPDNDIGLYRTLLGRGVADYLVGTITPLTYVSMVQNLFGQDNQAKLGKVYAFVGAKGGVGTSTLAQNVAWTIAQEQATPTLLVDLDFRFGSAAVNLDLKLVTGLEKYLSEPDKLDAALLDKLIVQRGEHLSVLPAFDDSLGDMEPAPDAVDRLIEIARASFPNVVLDLPHDWSPASRDTLTAADKVIVVAAPDLPNLHNTMALMDRLRALRPNDAPPQVILNMCKMPKRKEIGAQKFAKSLGVENFSTIAFDPATFGSAAFAGRALSEQSPRSKAQKSVRELATVLLGKDRTRSRNWLLRTLGLG</sequence>
<evidence type="ECO:0000259" key="4">
    <source>
        <dbReference type="Pfam" id="PF13614"/>
    </source>
</evidence>
<feature type="domain" description="AAA" evidence="4">
    <location>
        <begin position="159"/>
        <end position="317"/>
    </location>
</feature>
<dbReference type="InterPro" id="IPR025669">
    <property type="entry name" value="AAA_dom"/>
</dbReference>
<dbReference type="InterPro" id="IPR027417">
    <property type="entry name" value="P-loop_NTPase"/>
</dbReference>
<evidence type="ECO:0000256" key="3">
    <source>
        <dbReference type="SAM" id="MobiDB-lite"/>
    </source>
</evidence>
<gene>
    <name evidence="5" type="ORF">GCM10011363_09520</name>
</gene>
<keyword evidence="1" id="KW-0547">Nucleotide-binding</keyword>
<feature type="region of interest" description="Disordered" evidence="3">
    <location>
        <begin position="1"/>
        <end position="23"/>
    </location>
</feature>
<dbReference type="PANTHER" id="PTHR43384:SF6">
    <property type="entry name" value="SEPTUM SITE-DETERMINING PROTEIN MIND HOMOLOG, CHLOROPLASTIC"/>
    <property type="match status" value="1"/>
</dbReference>
<dbReference type="InterPro" id="IPR050625">
    <property type="entry name" value="ParA/MinD_ATPase"/>
</dbReference>
<dbReference type="RefSeq" id="WP_188480844.1">
    <property type="nucleotide sequence ID" value="NZ_BMFC01000002.1"/>
</dbReference>
<reference evidence="6" key="1">
    <citation type="journal article" date="2019" name="Int. J. Syst. Evol. Microbiol.">
        <title>The Global Catalogue of Microorganisms (GCM) 10K type strain sequencing project: providing services to taxonomists for standard genome sequencing and annotation.</title>
        <authorList>
            <consortium name="The Broad Institute Genomics Platform"/>
            <consortium name="The Broad Institute Genome Sequencing Center for Infectious Disease"/>
            <person name="Wu L."/>
            <person name="Ma J."/>
        </authorList>
    </citation>
    <scope>NUCLEOTIDE SEQUENCE [LARGE SCALE GENOMIC DNA]</scope>
    <source>
        <strain evidence="6">CGMCC 1.12478</strain>
    </source>
</reference>
<feature type="compositionally biased region" description="Basic and acidic residues" evidence="3">
    <location>
        <begin position="1"/>
        <end position="10"/>
    </location>
</feature>
<evidence type="ECO:0000256" key="2">
    <source>
        <dbReference type="ARBA" id="ARBA00022840"/>
    </source>
</evidence>
<accession>A0ABQ1KCS5</accession>
<evidence type="ECO:0000256" key="1">
    <source>
        <dbReference type="ARBA" id="ARBA00022741"/>
    </source>
</evidence>
<protein>
    <submittedName>
        <fullName evidence="5">Transcriptional regulator</fullName>
    </submittedName>
</protein>
<keyword evidence="2" id="KW-0067">ATP-binding</keyword>
<evidence type="ECO:0000313" key="6">
    <source>
        <dbReference type="Proteomes" id="UP000645462"/>
    </source>
</evidence>
<dbReference type="EMBL" id="BMFC01000002">
    <property type="protein sequence ID" value="GGB94966.1"/>
    <property type="molecule type" value="Genomic_DNA"/>
</dbReference>
<comment type="caution">
    <text evidence="5">The sequence shown here is derived from an EMBL/GenBank/DDBJ whole genome shotgun (WGS) entry which is preliminary data.</text>
</comment>
<name>A0ABQ1KCS5_9RHOB</name>
<dbReference type="SUPFAM" id="SSF52540">
    <property type="entry name" value="P-loop containing nucleoside triphosphate hydrolases"/>
    <property type="match status" value="1"/>
</dbReference>
<proteinExistence type="predicted"/>
<keyword evidence="6" id="KW-1185">Reference proteome</keyword>
<dbReference type="Gene3D" id="3.40.50.300">
    <property type="entry name" value="P-loop containing nucleotide triphosphate hydrolases"/>
    <property type="match status" value="1"/>
</dbReference>
<dbReference type="Gene3D" id="3.40.50.2300">
    <property type="match status" value="1"/>
</dbReference>
<organism evidence="5 6">
    <name type="scientific">Marivita lacus</name>
    <dbReference type="NCBI Taxonomy" id="1323742"/>
    <lineage>
        <taxon>Bacteria</taxon>
        <taxon>Pseudomonadati</taxon>
        <taxon>Pseudomonadota</taxon>
        <taxon>Alphaproteobacteria</taxon>
        <taxon>Rhodobacterales</taxon>
        <taxon>Roseobacteraceae</taxon>
        <taxon>Marivita</taxon>
    </lineage>
</organism>
<dbReference type="Pfam" id="PF13614">
    <property type="entry name" value="AAA_31"/>
    <property type="match status" value="1"/>
</dbReference>
<dbReference type="Proteomes" id="UP000645462">
    <property type="component" value="Unassembled WGS sequence"/>
</dbReference>
<dbReference type="PANTHER" id="PTHR43384">
    <property type="entry name" value="SEPTUM SITE-DETERMINING PROTEIN MIND HOMOLOG, CHLOROPLASTIC-RELATED"/>
    <property type="match status" value="1"/>
</dbReference>
<evidence type="ECO:0000313" key="5">
    <source>
        <dbReference type="EMBL" id="GGB94966.1"/>
    </source>
</evidence>